<dbReference type="Pfam" id="PF03959">
    <property type="entry name" value="FSH1"/>
    <property type="match status" value="1"/>
</dbReference>
<evidence type="ECO:0000259" key="3">
    <source>
        <dbReference type="Pfam" id="PF03959"/>
    </source>
</evidence>
<organism evidence="4 7">
    <name type="scientific">Trichobilharzia regenti</name>
    <name type="common">Nasal bird schistosome</name>
    <dbReference type="NCBI Taxonomy" id="157069"/>
    <lineage>
        <taxon>Eukaryota</taxon>
        <taxon>Metazoa</taxon>
        <taxon>Spiralia</taxon>
        <taxon>Lophotrochozoa</taxon>
        <taxon>Platyhelminthes</taxon>
        <taxon>Trematoda</taxon>
        <taxon>Digenea</taxon>
        <taxon>Strigeidida</taxon>
        <taxon>Schistosomatoidea</taxon>
        <taxon>Schistosomatidae</taxon>
        <taxon>Trichobilharzia</taxon>
    </lineage>
</organism>
<protein>
    <recommendedName>
        <fullName evidence="3">Serine hydrolase domain-containing protein</fullName>
    </recommendedName>
</protein>
<dbReference type="WBParaSite" id="TREG1_98460.4">
    <property type="protein sequence ID" value="TREG1_98460.4"/>
    <property type="gene ID" value="TREG1_98460"/>
</dbReference>
<dbReference type="InterPro" id="IPR029058">
    <property type="entry name" value="AB_hydrolase_fold"/>
</dbReference>
<proteinExistence type="inferred from homology"/>
<keyword evidence="4" id="KW-1185">Reference proteome</keyword>
<dbReference type="Gene3D" id="3.40.50.1820">
    <property type="entry name" value="alpha/beta hydrolase"/>
    <property type="match status" value="1"/>
</dbReference>
<dbReference type="PANTHER" id="PTHR48070">
    <property type="entry name" value="ESTERASE OVCA2"/>
    <property type="match status" value="1"/>
</dbReference>
<accession>A0AA85KM64</accession>
<dbReference type="InterPro" id="IPR050593">
    <property type="entry name" value="LovG"/>
</dbReference>
<evidence type="ECO:0000256" key="2">
    <source>
        <dbReference type="ARBA" id="ARBA00022801"/>
    </source>
</evidence>
<feature type="domain" description="Serine hydrolase" evidence="3">
    <location>
        <begin position="4"/>
        <end position="202"/>
    </location>
</feature>
<sequence>MTLLKVLCLHGYRQNADIFREKTGGFRKSLKKFCEFSFLCAPNMVENSTANDCAWWFSNPQGFSAQEYSDYDAGLRESLAIVKKHMEEEGPFDGIIGFSQGAAFLLILQIIMEHKLYDFSDWNMKPIKFTVLVAPFLSRCSLHKNIYAYKSTMPSLIVCGKTDSVISREMTDEILDIFLSKPQVFLHDGGHYIPTHGEAKQAYTDFISSFIDQKKL</sequence>
<dbReference type="WBParaSite" id="TREG1_98460.3">
    <property type="protein sequence ID" value="TREG1_98460.3"/>
    <property type="gene ID" value="TREG1_98460"/>
</dbReference>
<dbReference type="FunFam" id="3.40.50.1820:FF:000073">
    <property type="entry name" value="esterase OVCA2 isoform X6"/>
    <property type="match status" value="1"/>
</dbReference>
<keyword evidence="2" id="KW-0378">Hydrolase</keyword>
<reference evidence="5 6" key="2">
    <citation type="submission" date="2023-11" db="UniProtKB">
        <authorList>
            <consortium name="WormBaseParasite"/>
        </authorList>
    </citation>
    <scope>IDENTIFICATION</scope>
</reference>
<dbReference type="WBParaSite" id="TREG1_98460.2">
    <property type="protein sequence ID" value="TREG1_98460.2"/>
    <property type="gene ID" value="TREG1_98460"/>
</dbReference>
<comment type="similarity">
    <text evidence="1">Belongs to the LovG family.</text>
</comment>
<evidence type="ECO:0000313" key="5">
    <source>
        <dbReference type="WBParaSite" id="TREG1_98460.2"/>
    </source>
</evidence>
<evidence type="ECO:0000256" key="1">
    <source>
        <dbReference type="ARBA" id="ARBA00005863"/>
    </source>
</evidence>
<dbReference type="GO" id="GO:0005737">
    <property type="term" value="C:cytoplasm"/>
    <property type="evidence" value="ECO:0007669"/>
    <property type="project" value="TreeGrafter"/>
</dbReference>
<dbReference type="PANTHER" id="PTHR48070:SF6">
    <property type="entry name" value="ESTERASE OVCA2"/>
    <property type="match status" value="1"/>
</dbReference>
<dbReference type="SUPFAM" id="SSF53474">
    <property type="entry name" value="alpha/beta-Hydrolases"/>
    <property type="match status" value="1"/>
</dbReference>
<reference evidence="4" key="1">
    <citation type="submission" date="2022-06" db="EMBL/GenBank/DDBJ databases">
        <authorList>
            <person name="Berger JAMES D."/>
            <person name="Berger JAMES D."/>
        </authorList>
    </citation>
    <scope>NUCLEOTIDE SEQUENCE [LARGE SCALE GENOMIC DNA]</scope>
</reference>
<dbReference type="GO" id="GO:0016787">
    <property type="term" value="F:hydrolase activity"/>
    <property type="evidence" value="ECO:0007669"/>
    <property type="project" value="UniProtKB-KW"/>
</dbReference>
<dbReference type="Proteomes" id="UP000050795">
    <property type="component" value="Unassembled WGS sequence"/>
</dbReference>
<evidence type="ECO:0000313" key="4">
    <source>
        <dbReference type="Proteomes" id="UP000050795"/>
    </source>
</evidence>
<name>A0AA85KM64_TRIRE</name>
<dbReference type="AlphaFoldDB" id="A0AA85KM64"/>
<dbReference type="InterPro" id="IPR005645">
    <property type="entry name" value="FSH-like_dom"/>
</dbReference>
<evidence type="ECO:0000313" key="6">
    <source>
        <dbReference type="WBParaSite" id="TREG1_98460.3"/>
    </source>
</evidence>
<evidence type="ECO:0000313" key="7">
    <source>
        <dbReference type="WBParaSite" id="TREG1_98460.4"/>
    </source>
</evidence>
<dbReference type="GO" id="GO:0005634">
    <property type="term" value="C:nucleus"/>
    <property type="evidence" value="ECO:0007669"/>
    <property type="project" value="TreeGrafter"/>
</dbReference>
<dbReference type="WBParaSite" id="TREG1_98460.6">
    <property type="protein sequence ID" value="TREG1_98460.6"/>
    <property type="gene ID" value="TREG1_98460"/>
</dbReference>